<evidence type="ECO:0000313" key="4">
    <source>
        <dbReference type="Proteomes" id="UP000321393"/>
    </source>
</evidence>
<feature type="coiled-coil region" evidence="1">
    <location>
        <begin position="76"/>
        <end position="103"/>
    </location>
</feature>
<keyword evidence="1" id="KW-0175">Coiled coil</keyword>
<accession>A0A5A7SL07</accession>
<dbReference type="AlphaFoldDB" id="A0A5A7SL07"/>
<dbReference type="OrthoDB" id="1836792at2759"/>
<proteinExistence type="predicted"/>
<evidence type="ECO:0000313" key="3">
    <source>
        <dbReference type="EMBL" id="KAA0025939.1"/>
    </source>
</evidence>
<evidence type="ECO:0000256" key="1">
    <source>
        <dbReference type="SAM" id="Coils"/>
    </source>
</evidence>
<feature type="compositionally biased region" description="Basic and acidic residues" evidence="2">
    <location>
        <begin position="181"/>
        <end position="191"/>
    </location>
</feature>
<name>A0A5A7SL07_CUCMM</name>
<evidence type="ECO:0000256" key="2">
    <source>
        <dbReference type="SAM" id="MobiDB-lite"/>
    </source>
</evidence>
<comment type="caution">
    <text evidence="3">The sequence shown here is derived from an EMBL/GenBank/DDBJ whole genome shotgun (WGS) entry which is preliminary data.</text>
</comment>
<dbReference type="Proteomes" id="UP000321393">
    <property type="component" value="Unassembled WGS sequence"/>
</dbReference>
<sequence>MAAGTIYSLAVPVLANICHGLEPCKHVTQRFTDWWATRHETYFDDNIHHLMSSAIHLPLQPKLPKNRGSNLGGNEIRLVEAMVATLEEEINEHKDESDSRKSDCHWKRPLKKANVPGLIELGSDESLTRPHAIDSAMEEVGTSKTPVSKPTEQSLHSSALLEEIRRGKMTVGRKNIGSPPSKEDAYPKETLQKVSSTHAPLKCSESHVDTSNRQTTRNPDPSQWVGEKVVSNFFKKTALCI</sequence>
<feature type="region of interest" description="Disordered" evidence="2">
    <location>
        <begin position="171"/>
        <end position="222"/>
    </location>
</feature>
<reference evidence="3 4" key="1">
    <citation type="submission" date="2019-08" db="EMBL/GenBank/DDBJ databases">
        <title>Draft genome sequences of two oriental melons (Cucumis melo L. var makuwa).</title>
        <authorList>
            <person name="Kwon S.-Y."/>
        </authorList>
    </citation>
    <scope>NUCLEOTIDE SEQUENCE [LARGE SCALE GENOMIC DNA]</scope>
    <source>
        <strain evidence="4">cv. SW 3</strain>
        <tissue evidence="3">Leaf</tissue>
    </source>
</reference>
<protein>
    <submittedName>
        <fullName evidence="3">Uncharacterized protein</fullName>
    </submittedName>
</protein>
<organism evidence="3 4">
    <name type="scientific">Cucumis melo var. makuwa</name>
    <name type="common">Oriental melon</name>
    <dbReference type="NCBI Taxonomy" id="1194695"/>
    <lineage>
        <taxon>Eukaryota</taxon>
        <taxon>Viridiplantae</taxon>
        <taxon>Streptophyta</taxon>
        <taxon>Embryophyta</taxon>
        <taxon>Tracheophyta</taxon>
        <taxon>Spermatophyta</taxon>
        <taxon>Magnoliopsida</taxon>
        <taxon>eudicotyledons</taxon>
        <taxon>Gunneridae</taxon>
        <taxon>Pentapetalae</taxon>
        <taxon>rosids</taxon>
        <taxon>fabids</taxon>
        <taxon>Cucurbitales</taxon>
        <taxon>Cucurbitaceae</taxon>
        <taxon>Benincaseae</taxon>
        <taxon>Cucumis</taxon>
    </lineage>
</organism>
<feature type="compositionally biased region" description="Polar residues" evidence="2">
    <location>
        <begin position="211"/>
        <end position="221"/>
    </location>
</feature>
<gene>
    <name evidence="3" type="ORF">E6C27_scaffold34G002430</name>
</gene>
<dbReference type="EMBL" id="SSTE01023063">
    <property type="protein sequence ID" value="KAA0025939.1"/>
    <property type="molecule type" value="Genomic_DNA"/>
</dbReference>